<evidence type="ECO:0000313" key="2">
    <source>
        <dbReference type="WBParaSite" id="mrna-Wban_02700"/>
    </source>
</evidence>
<accession>A0AAF5RU63</accession>
<dbReference type="Proteomes" id="UP000093561">
    <property type="component" value="Unassembled WGS sequence"/>
</dbReference>
<reference evidence="2" key="3">
    <citation type="submission" date="2024-02" db="UniProtKB">
        <authorList>
            <consortium name="WormBaseParasite"/>
        </authorList>
    </citation>
    <scope>IDENTIFICATION</scope>
    <source>
        <strain evidence="2">pt0022</strain>
    </source>
</reference>
<organism evidence="1 2">
    <name type="scientific">Wuchereria bancrofti</name>
    <dbReference type="NCBI Taxonomy" id="6293"/>
    <lineage>
        <taxon>Eukaryota</taxon>
        <taxon>Metazoa</taxon>
        <taxon>Ecdysozoa</taxon>
        <taxon>Nematoda</taxon>
        <taxon>Chromadorea</taxon>
        <taxon>Rhabditida</taxon>
        <taxon>Spirurina</taxon>
        <taxon>Spiruromorpha</taxon>
        <taxon>Filarioidea</taxon>
        <taxon>Onchocercidae</taxon>
        <taxon>Wuchereria</taxon>
    </lineage>
</organism>
<evidence type="ECO:0000313" key="1">
    <source>
        <dbReference type="Proteomes" id="UP000093561"/>
    </source>
</evidence>
<reference evidence="1" key="1">
    <citation type="submission" date="2015-03" db="EMBL/GenBank/DDBJ databases">
        <title>Wuchereria bancrofti Genome Sequencing Papua New Guinea Strain.</title>
        <authorList>
            <person name="Small S.T."/>
            <person name="Serre D."/>
            <person name="Zimmerman P.A."/>
        </authorList>
    </citation>
    <scope>NUCLEOTIDE SEQUENCE [LARGE SCALE GENOMIC DNA]</scope>
    <source>
        <strain evidence="1">pt0022</strain>
    </source>
</reference>
<name>A0AAF5RU63_WUCBA</name>
<dbReference type="AlphaFoldDB" id="A0AAF5RU63"/>
<sequence length="109" mass="12843">MHIMRIKLFGKNLKEIFHNLSLIYLILRLQKRLQSFTILIIFYLKPKVSKETIKSPAQKRAIAKIKQGEMIPANQSETIDDAISNWGTVQKIERKMPLKKGRQKVRRKK</sequence>
<reference evidence="1" key="2">
    <citation type="journal article" date="2016" name="Mol. Ecol.">
        <title>Population genomics of the filarial nematode parasite Wuchereria bancrofti from mosquitoes.</title>
        <authorList>
            <person name="Small S.T."/>
            <person name="Reimer L.J."/>
            <person name="Tisch D.J."/>
            <person name="King C.L."/>
            <person name="Christensen B.M."/>
            <person name="Siba P.M."/>
            <person name="Kazura J.W."/>
            <person name="Serre D."/>
            <person name="Zimmerman P.A."/>
        </authorList>
    </citation>
    <scope>NUCLEOTIDE SEQUENCE</scope>
    <source>
        <strain evidence="1">pt0022</strain>
    </source>
</reference>
<proteinExistence type="predicted"/>
<dbReference type="WBParaSite" id="mrna-Wban_02700">
    <property type="protein sequence ID" value="mrna-Wban_02700"/>
    <property type="gene ID" value="Wban_02700"/>
</dbReference>
<protein>
    <submittedName>
        <fullName evidence="2">Uncharacterized protein</fullName>
    </submittedName>
</protein>